<protein>
    <submittedName>
        <fullName evidence="1">Uncharacterized protein</fullName>
    </submittedName>
</protein>
<evidence type="ECO:0000313" key="1">
    <source>
        <dbReference type="EMBL" id="XPM63375.1"/>
    </source>
</evidence>
<proteinExistence type="predicted"/>
<name>A0ACD5GRH5_9CYAN</name>
<evidence type="ECO:0000313" key="2">
    <source>
        <dbReference type="Proteomes" id="UP000095472"/>
    </source>
</evidence>
<organism evidence="1 2">
    <name type="scientific">Desertifilum tharense IPPAS B-1220</name>
    <dbReference type="NCBI Taxonomy" id="1781255"/>
    <lineage>
        <taxon>Bacteria</taxon>
        <taxon>Bacillati</taxon>
        <taxon>Cyanobacteriota</taxon>
        <taxon>Cyanophyceae</taxon>
        <taxon>Desertifilales</taxon>
        <taxon>Desertifilaceae</taxon>
        <taxon>Desertifilum</taxon>
    </lineage>
</organism>
<sequence>MGEEKIGRLDDYQLSTLFSLGTPLLGVQATELRTNSALSSDSEHRCLVCKLRNSEPTQHSLLTRNSELGTLHSFPHSALSTLHSALGEALREAL</sequence>
<accession>A0ACD5GRH5</accession>
<reference evidence="1 2" key="1">
    <citation type="journal article" date="2016" name="Genome Announc.">
        <title>Draft Genome Sequence of the Thermotolerant Cyanobacterium Desertifilum sp. IPPAS B-1220.</title>
        <authorList>
            <person name="Mironov K.S."/>
            <person name="Sinetova M.A."/>
            <person name="Bolatkhan K."/>
            <person name="Zayadan B.K."/>
            <person name="Ustinova V.V."/>
            <person name="Kupriyanova E.V."/>
            <person name="Skrypnik A.N."/>
            <person name="Gogoleva N.E."/>
            <person name="Gogolev Y.V."/>
            <person name="Los D.A."/>
        </authorList>
    </citation>
    <scope>NUCLEOTIDE SEQUENCE [LARGE SCALE GENOMIC DNA]</scope>
    <source>
        <strain evidence="1 2">IPPAS B-1220</strain>
    </source>
</reference>
<gene>
    <name evidence="1" type="ORF">BH720_029265</name>
</gene>
<dbReference type="Proteomes" id="UP000095472">
    <property type="component" value="Chromosome"/>
</dbReference>
<keyword evidence="2" id="KW-1185">Reference proteome</keyword>
<dbReference type="EMBL" id="CP182909">
    <property type="protein sequence ID" value="XPM63375.1"/>
    <property type="molecule type" value="Genomic_DNA"/>
</dbReference>